<accession>A0A328EQL7</accession>
<proteinExistence type="predicted"/>
<dbReference type="EMBL" id="QGLD01000008">
    <property type="protein sequence ID" value="RAL70865.1"/>
    <property type="molecule type" value="Genomic_DNA"/>
</dbReference>
<dbReference type="AlphaFoldDB" id="A0A328EQL7"/>
<gene>
    <name evidence="1" type="ORF">C1G86_0538</name>
</gene>
<organism evidence="1 2">
    <name type="scientific">Dehalococcoides mccartyi</name>
    <dbReference type="NCBI Taxonomy" id="61435"/>
    <lineage>
        <taxon>Bacteria</taxon>
        <taxon>Bacillati</taxon>
        <taxon>Chloroflexota</taxon>
        <taxon>Dehalococcoidia</taxon>
        <taxon>Dehalococcoidales</taxon>
        <taxon>Dehalococcoidaceae</taxon>
        <taxon>Dehalococcoides</taxon>
    </lineage>
</organism>
<evidence type="ECO:0000313" key="2">
    <source>
        <dbReference type="Proteomes" id="UP000248786"/>
    </source>
</evidence>
<name>A0A328EQL7_9CHLR</name>
<evidence type="ECO:0000313" key="1">
    <source>
        <dbReference type="EMBL" id="RAL70865.1"/>
    </source>
</evidence>
<reference evidence="1 2" key="1">
    <citation type="submission" date="2018-05" db="EMBL/GenBank/DDBJ databases">
        <title>Draft genome sequences of Dehalococcoides mccartyi strains RC and KS.</title>
        <authorList>
            <person name="Higgins S.A."/>
            <person name="Padilla-Crespo E."/>
            <person name="Loeffler F.E."/>
        </authorList>
    </citation>
    <scope>NUCLEOTIDE SEQUENCE [LARGE SCALE GENOMIC DNA]</scope>
    <source>
        <strain evidence="1 2">KS</strain>
    </source>
</reference>
<protein>
    <submittedName>
        <fullName evidence="1">Uncharacterized protein</fullName>
    </submittedName>
</protein>
<comment type="caution">
    <text evidence="1">The sequence shown here is derived from an EMBL/GenBank/DDBJ whole genome shotgun (WGS) entry which is preliminary data.</text>
</comment>
<dbReference type="Proteomes" id="UP000248786">
    <property type="component" value="Unassembled WGS sequence"/>
</dbReference>
<sequence>MPGICFSRFGFYLSNLRFVLPRFYTCGAGRQASLNRVWFNVSLTGEFYERKLFGNRLFGL</sequence>